<dbReference type="GO" id="GO:0055085">
    <property type="term" value="P:transmembrane transport"/>
    <property type="evidence" value="ECO:0007669"/>
    <property type="project" value="InterPro"/>
</dbReference>
<evidence type="ECO:0000256" key="1">
    <source>
        <dbReference type="ARBA" id="ARBA00004651"/>
    </source>
</evidence>
<accession>A0A1I0F3M4</accession>
<dbReference type="InterPro" id="IPR038770">
    <property type="entry name" value="Na+/solute_symporter_sf"/>
</dbReference>
<evidence type="ECO:0000256" key="6">
    <source>
        <dbReference type="ARBA" id="ARBA00022989"/>
    </source>
</evidence>
<keyword evidence="5 8" id="KW-0812">Transmembrane</keyword>
<sequence>MDALIQVLILFSLIGVGYLCKKLKIISNNMNNDISSLLVYVSLPALIIVSISSFVFSDTLFEVGAKLLVISFGLNFVYIVFSYLFTKFLGVEGTTKDVFQFALIFPNSGFIGFPIAYVVFGEIGVFYMAIVNMMSDVFLWTFGVRLLQRSSITSMKPSKGTHHVSLLSQMMNPCIVAVFIGFGLFLTSTKLPLVIYNSLDLLGSITTPLSMIFIGSMLGDLKVNQIFNDVKIILCCFIRLLILPFIIWGILKLFNLDEMLLQILVIATALPVAVGMSIVAAKYENDHYLASKVVFISTLFSIVTIPFFIWIL</sequence>
<name>A0A1I0F3M4_9FIRM</name>
<reference evidence="9 10" key="1">
    <citation type="submission" date="2016-10" db="EMBL/GenBank/DDBJ databases">
        <authorList>
            <person name="de Groot N.N."/>
        </authorList>
    </citation>
    <scope>NUCLEOTIDE SEQUENCE [LARGE SCALE GENOMIC DNA]</scope>
    <source>
        <strain evidence="9 10">DSM 18979</strain>
    </source>
</reference>
<keyword evidence="7 8" id="KW-0472">Membrane</keyword>
<dbReference type="STRING" id="426128.SAMN05660297_02665"/>
<evidence type="ECO:0000256" key="8">
    <source>
        <dbReference type="SAM" id="Phobius"/>
    </source>
</evidence>
<feature type="transmembrane region" description="Helical" evidence="8">
    <location>
        <begin position="126"/>
        <end position="147"/>
    </location>
</feature>
<dbReference type="PANTHER" id="PTHR36838">
    <property type="entry name" value="AUXIN EFFLUX CARRIER FAMILY PROTEIN"/>
    <property type="match status" value="1"/>
</dbReference>
<feature type="transmembrane region" description="Helical" evidence="8">
    <location>
        <begin position="193"/>
        <end position="218"/>
    </location>
</feature>
<dbReference type="Pfam" id="PF03547">
    <property type="entry name" value="Mem_trans"/>
    <property type="match status" value="1"/>
</dbReference>
<evidence type="ECO:0000256" key="3">
    <source>
        <dbReference type="ARBA" id="ARBA00022448"/>
    </source>
</evidence>
<feature type="transmembrane region" description="Helical" evidence="8">
    <location>
        <begin position="98"/>
        <end position="120"/>
    </location>
</feature>
<evidence type="ECO:0000256" key="7">
    <source>
        <dbReference type="ARBA" id="ARBA00023136"/>
    </source>
</evidence>
<feature type="transmembrane region" description="Helical" evidence="8">
    <location>
        <begin position="6"/>
        <end position="25"/>
    </location>
</feature>
<evidence type="ECO:0000256" key="4">
    <source>
        <dbReference type="ARBA" id="ARBA00022475"/>
    </source>
</evidence>
<feature type="transmembrane region" description="Helical" evidence="8">
    <location>
        <begin position="167"/>
        <end position="187"/>
    </location>
</feature>
<feature type="transmembrane region" description="Helical" evidence="8">
    <location>
        <begin position="63"/>
        <end position="86"/>
    </location>
</feature>
<feature type="transmembrane region" description="Helical" evidence="8">
    <location>
        <begin position="293"/>
        <end position="311"/>
    </location>
</feature>
<feature type="transmembrane region" description="Helical" evidence="8">
    <location>
        <begin position="230"/>
        <end position="254"/>
    </location>
</feature>
<evidence type="ECO:0000256" key="5">
    <source>
        <dbReference type="ARBA" id="ARBA00022692"/>
    </source>
</evidence>
<gene>
    <name evidence="9" type="ORF">SAMN05660297_02665</name>
</gene>
<evidence type="ECO:0000256" key="2">
    <source>
        <dbReference type="ARBA" id="ARBA00010145"/>
    </source>
</evidence>
<keyword evidence="4" id="KW-1003">Cell membrane</keyword>
<dbReference type="PANTHER" id="PTHR36838:SF1">
    <property type="entry name" value="SLR1864 PROTEIN"/>
    <property type="match status" value="1"/>
</dbReference>
<evidence type="ECO:0008006" key="11">
    <source>
        <dbReference type="Google" id="ProtNLM"/>
    </source>
</evidence>
<protein>
    <recommendedName>
        <fullName evidence="11">AEC family transporter</fullName>
    </recommendedName>
</protein>
<keyword evidence="3" id="KW-0813">Transport</keyword>
<keyword evidence="6 8" id="KW-1133">Transmembrane helix</keyword>
<proteinExistence type="inferred from homology"/>
<dbReference type="RefSeq" id="WP_170834819.1">
    <property type="nucleotide sequence ID" value="NZ_FOHU01000013.1"/>
</dbReference>
<keyword evidence="10" id="KW-1185">Reference proteome</keyword>
<dbReference type="Gene3D" id="1.20.1530.20">
    <property type="match status" value="1"/>
</dbReference>
<evidence type="ECO:0000313" key="10">
    <source>
        <dbReference type="Proteomes" id="UP000199568"/>
    </source>
</evidence>
<dbReference type="AlphaFoldDB" id="A0A1I0F3M4"/>
<evidence type="ECO:0000313" key="9">
    <source>
        <dbReference type="EMBL" id="SET52427.1"/>
    </source>
</evidence>
<feature type="transmembrane region" description="Helical" evidence="8">
    <location>
        <begin position="260"/>
        <end position="281"/>
    </location>
</feature>
<organism evidence="9 10">
    <name type="scientific">Natronincola peptidivorans</name>
    <dbReference type="NCBI Taxonomy" id="426128"/>
    <lineage>
        <taxon>Bacteria</taxon>
        <taxon>Bacillati</taxon>
        <taxon>Bacillota</taxon>
        <taxon>Clostridia</taxon>
        <taxon>Peptostreptococcales</taxon>
        <taxon>Natronincolaceae</taxon>
        <taxon>Natronincola</taxon>
    </lineage>
</organism>
<comment type="subcellular location">
    <subcellularLocation>
        <location evidence="1">Cell membrane</location>
        <topology evidence="1">Multi-pass membrane protein</topology>
    </subcellularLocation>
</comment>
<dbReference type="GO" id="GO:0005886">
    <property type="term" value="C:plasma membrane"/>
    <property type="evidence" value="ECO:0007669"/>
    <property type="project" value="UniProtKB-SubCell"/>
</dbReference>
<dbReference type="EMBL" id="FOHU01000013">
    <property type="protein sequence ID" value="SET52427.1"/>
    <property type="molecule type" value="Genomic_DNA"/>
</dbReference>
<feature type="transmembrane region" description="Helical" evidence="8">
    <location>
        <begin position="37"/>
        <end position="57"/>
    </location>
</feature>
<comment type="similarity">
    <text evidence="2">Belongs to the auxin efflux carrier (TC 2.A.69) family.</text>
</comment>
<dbReference type="Proteomes" id="UP000199568">
    <property type="component" value="Unassembled WGS sequence"/>
</dbReference>
<dbReference type="InterPro" id="IPR004776">
    <property type="entry name" value="Mem_transp_PIN-like"/>
</dbReference>